<dbReference type="PANTHER" id="PTHR13318">
    <property type="entry name" value="PARTNER OF PAIRED, ISOFORM B-RELATED"/>
    <property type="match status" value="1"/>
</dbReference>
<dbReference type="STRING" id="246404.A0A507FP30"/>
<feature type="compositionally biased region" description="Acidic residues" evidence="1">
    <location>
        <begin position="32"/>
        <end position="43"/>
    </location>
</feature>
<evidence type="ECO:0000313" key="2">
    <source>
        <dbReference type="EMBL" id="TPX77440.1"/>
    </source>
</evidence>
<name>A0A507FP30_9FUNG</name>
<dbReference type="SMART" id="SM00367">
    <property type="entry name" value="LRR_CC"/>
    <property type="match status" value="4"/>
</dbReference>
<dbReference type="OrthoDB" id="10257471at2759"/>
<organism evidence="2 3">
    <name type="scientific">Chytriomyces confervae</name>
    <dbReference type="NCBI Taxonomy" id="246404"/>
    <lineage>
        <taxon>Eukaryota</taxon>
        <taxon>Fungi</taxon>
        <taxon>Fungi incertae sedis</taxon>
        <taxon>Chytridiomycota</taxon>
        <taxon>Chytridiomycota incertae sedis</taxon>
        <taxon>Chytridiomycetes</taxon>
        <taxon>Chytridiales</taxon>
        <taxon>Chytriomycetaceae</taxon>
        <taxon>Chytriomyces</taxon>
    </lineage>
</organism>
<dbReference type="PANTHER" id="PTHR13318:SF190">
    <property type="entry name" value="PARTNER OF PAIRED, ISOFORM B"/>
    <property type="match status" value="1"/>
</dbReference>
<protein>
    <recommendedName>
        <fullName evidence="4">F-box domain-containing protein</fullName>
    </recommendedName>
</protein>
<gene>
    <name evidence="2" type="ORF">CcCBS67573_g01313</name>
</gene>
<dbReference type="AlphaFoldDB" id="A0A507FP30"/>
<feature type="compositionally biased region" description="Polar residues" evidence="1">
    <location>
        <begin position="10"/>
        <end position="23"/>
    </location>
</feature>
<comment type="caution">
    <text evidence="2">The sequence shown here is derived from an EMBL/GenBank/DDBJ whole genome shotgun (WGS) entry which is preliminary data.</text>
</comment>
<dbReference type="GO" id="GO:0031146">
    <property type="term" value="P:SCF-dependent proteasomal ubiquitin-dependent protein catabolic process"/>
    <property type="evidence" value="ECO:0007669"/>
    <property type="project" value="TreeGrafter"/>
</dbReference>
<feature type="compositionally biased region" description="Low complexity" evidence="1">
    <location>
        <begin position="81"/>
        <end position="92"/>
    </location>
</feature>
<keyword evidence="3" id="KW-1185">Reference proteome</keyword>
<reference evidence="2 3" key="1">
    <citation type="journal article" date="2019" name="Sci. Rep.">
        <title>Comparative genomics of chytrid fungi reveal insights into the obligate biotrophic and pathogenic lifestyle of Synchytrium endobioticum.</title>
        <authorList>
            <person name="van de Vossenberg B.T.L.H."/>
            <person name="Warris S."/>
            <person name="Nguyen H.D.T."/>
            <person name="van Gent-Pelzer M.P.E."/>
            <person name="Joly D.L."/>
            <person name="van de Geest H.C."/>
            <person name="Bonants P.J.M."/>
            <person name="Smith D.S."/>
            <person name="Levesque C.A."/>
            <person name="van der Lee T.A.J."/>
        </authorList>
    </citation>
    <scope>NUCLEOTIDE SEQUENCE [LARGE SCALE GENOMIC DNA]</scope>
    <source>
        <strain evidence="2 3">CBS 675.73</strain>
    </source>
</reference>
<evidence type="ECO:0008006" key="4">
    <source>
        <dbReference type="Google" id="ProtNLM"/>
    </source>
</evidence>
<dbReference type="EMBL" id="QEAP01000021">
    <property type="protein sequence ID" value="TPX77440.1"/>
    <property type="molecule type" value="Genomic_DNA"/>
</dbReference>
<accession>A0A507FP30</accession>
<feature type="region of interest" description="Disordered" evidence="1">
    <location>
        <begin position="525"/>
        <end position="550"/>
    </location>
</feature>
<evidence type="ECO:0000256" key="1">
    <source>
        <dbReference type="SAM" id="MobiDB-lite"/>
    </source>
</evidence>
<evidence type="ECO:0000313" key="3">
    <source>
        <dbReference type="Proteomes" id="UP000320333"/>
    </source>
</evidence>
<dbReference type="Gene3D" id="3.80.10.10">
    <property type="entry name" value="Ribonuclease Inhibitor"/>
    <property type="match status" value="2"/>
</dbReference>
<dbReference type="InterPro" id="IPR006553">
    <property type="entry name" value="Leu-rich_rpt_Cys-con_subtyp"/>
</dbReference>
<feature type="region of interest" description="Disordered" evidence="1">
    <location>
        <begin position="72"/>
        <end position="92"/>
    </location>
</feature>
<dbReference type="InterPro" id="IPR032675">
    <property type="entry name" value="LRR_dom_sf"/>
</dbReference>
<sequence length="586" mass="62244">MLPALIRTYFSSGPTRTQTTPSRTAAYRDDVSDSDSEYEEEDDQRSAALRMPPIFFSRLFAQLAVDRRLAREPLESDETSEGSSHASYHSDSSLAIPSDVDILLVCRDWLENGVPALYANPPLQGSLSFAAFIAVLSESVAQDSNTLFDYASLVEGLEISGAAADNIEMGDLETSLGLCNNLQRFRLASCFHISSKIVQSLADYAPYLSILDLEGCPVGDGYLSNLVAGCPNLKYVNFNSTNVTFKSLDVILTGLAHLESLCLDGAQPDDDDTSGSETKFINVAPARARRASFIAAAANADVAAKRAAGIRGPTARVLTRVSLSGGQPSVKDMKTLAYRAPNITHITLSGCDNLTDEHVKALLDGLCIPSAAKNGGPKLADLDLDGCELLTDATAHYISAALVGVAKPGQVPAPRGNEPANSMLELLDGVGRLKFLTASPLKVVGLSATLVNAASVRQLVRECGALEMVRLDACESVRGTFVEAVAEECWARFLEEKKEKKLAAARRSKTSDVEAAASGGVSLARKGSLSSRLPVPSRRNSSTGTLTPPRSPAVVALPRVKLPADGWCRLVGRTAINRLAGFEGAL</sequence>
<feature type="compositionally biased region" description="Low complexity" evidence="1">
    <location>
        <begin position="528"/>
        <end position="542"/>
    </location>
</feature>
<proteinExistence type="predicted"/>
<dbReference type="GO" id="GO:0019005">
    <property type="term" value="C:SCF ubiquitin ligase complex"/>
    <property type="evidence" value="ECO:0007669"/>
    <property type="project" value="TreeGrafter"/>
</dbReference>
<feature type="region of interest" description="Disordered" evidence="1">
    <location>
        <begin position="10"/>
        <end position="45"/>
    </location>
</feature>
<dbReference type="Proteomes" id="UP000320333">
    <property type="component" value="Unassembled WGS sequence"/>
</dbReference>
<dbReference type="SUPFAM" id="SSF52047">
    <property type="entry name" value="RNI-like"/>
    <property type="match status" value="1"/>
</dbReference>